<keyword evidence="2" id="KW-0472">Membrane</keyword>
<proteinExistence type="predicted"/>
<dbReference type="EMBL" id="JBHRTP010000008">
    <property type="protein sequence ID" value="MFC3107187.1"/>
    <property type="molecule type" value="Genomic_DNA"/>
</dbReference>
<dbReference type="Proteomes" id="UP001595530">
    <property type="component" value="Unassembled WGS sequence"/>
</dbReference>
<keyword evidence="2" id="KW-1133">Transmembrane helix</keyword>
<feature type="transmembrane region" description="Helical" evidence="2">
    <location>
        <begin position="14"/>
        <end position="36"/>
    </location>
</feature>
<keyword evidence="2" id="KW-0812">Transmembrane</keyword>
<name>A0ABV7F021_9BURK</name>
<dbReference type="RefSeq" id="WP_390330920.1">
    <property type="nucleotide sequence ID" value="NZ_JBHRTP010000008.1"/>
</dbReference>
<protein>
    <submittedName>
        <fullName evidence="3">DUF748 domain-containing protein</fullName>
    </submittedName>
</protein>
<evidence type="ECO:0000313" key="4">
    <source>
        <dbReference type="Proteomes" id="UP001595530"/>
    </source>
</evidence>
<keyword evidence="4" id="KW-1185">Reference proteome</keyword>
<dbReference type="InterPro" id="IPR052894">
    <property type="entry name" value="AsmA-related"/>
</dbReference>
<organism evidence="3 4">
    <name type="scientific">Undibacterium arcticum</name>
    <dbReference type="NCBI Taxonomy" id="1762892"/>
    <lineage>
        <taxon>Bacteria</taxon>
        <taxon>Pseudomonadati</taxon>
        <taxon>Pseudomonadota</taxon>
        <taxon>Betaproteobacteria</taxon>
        <taxon>Burkholderiales</taxon>
        <taxon>Oxalobacteraceae</taxon>
        <taxon>Undibacterium</taxon>
    </lineage>
</organism>
<feature type="region of interest" description="Disordered" evidence="1">
    <location>
        <begin position="344"/>
        <end position="371"/>
    </location>
</feature>
<reference evidence="4" key="1">
    <citation type="journal article" date="2019" name="Int. J. Syst. Evol. Microbiol.">
        <title>The Global Catalogue of Microorganisms (GCM) 10K type strain sequencing project: providing services to taxonomists for standard genome sequencing and annotation.</title>
        <authorList>
            <consortium name="The Broad Institute Genomics Platform"/>
            <consortium name="The Broad Institute Genome Sequencing Center for Infectious Disease"/>
            <person name="Wu L."/>
            <person name="Ma J."/>
        </authorList>
    </citation>
    <scope>NUCLEOTIDE SEQUENCE [LARGE SCALE GENOMIC DNA]</scope>
    <source>
        <strain evidence="4">KCTC 42986</strain>
    </source>
</reference>
<comment type="caution">
    <text evidence="3">The sequence shown here is derived from an EMBL/GenBank/DDBJ whole genome shotgun (WGS) entry which is preliminary data.</text>
</comment>
<dbReference type="Pfam" id="PF05359">
    <property type="entry name" value="DUF748"/>
    <property type="match status" value="2"/>
</dbReference>
<sequence length="1228" mass="131242">MMTQPLKRSGIARALRWLGIFVGAILVLALISWLALPSLVKRLATEQVQAQIGRKLAIGDLQFAPATLTLTASDVTLYEPDQRTPAFATKTLIINASAASLWHRALVLDEAKLVAPQIHLVRTSADGVGRYNFSDIIDRIQAMPKSKQSALFALANLQVENGSVLFDDQVLHKQVKLDALTIGLPFLSNLPSDIDSFVTPRLSATVNGTPIALKGRSKPFAGSQETTLAIDFDKLDLASYVDFSPIALPVGIKSAKLSSNLDLAFIRAKNQPEVVLSGDASLSDLVLTDKAAAPLISARVISTKIGKLNLLTGNAVIDQIRFDTPEVWTALDAKGELNWARLAGPQQAPPAGAKNAVTAPPPATAKANDSKSSQTLRELIIANGTLHWSDDANAKPRQTLQFNKLALNAKQLSTAPNAGPANVTLSASGSGAEALHFAGQITPSKSAIAGQITLAALPLGQYQPYVNRALTANIAGNVSLKTLIVADAGRFTLKQLGVEIDQLQLTPDKASGAGSIAASKIALDNASIDSEAREISADNLQLTGLRGDIRRNAQGKLNLMQMLVQDAAPAKTAKAVTATHKQGTPDWQVDLKNASLTDAGLLLEDQSVTPGAKLHADAIKLTLGPISTRMKDPVKLDLQARLNQSGNLSVNGSLMPLTKAAELTLDGRNLPVVPFQPYFSDYVRVSLTKGQINAKGKLSILPVKAGQPFAFNYNGVANLSNFRIIDKTTANEFMNWKSLYFTGINAKVGGKQPDISLGKIALTDFYARVIVSPEGKLNLQNIIAGKEPPAGGPVVTVVPDQASAPAEKSTATVLPGGVSAKNIAPPTPSGKEALIRIGQTTLQGGNINFTDNFVKPNYSANLTNMGGSIGALSSRNPQPAAIDLRGRIDSDAPVQISGSLNPLFKPLFLDVKASAKNIELTRLTPYAAKYAGYAIDKGKLSMNVAYHIENDTLTAQNHLNLDQLTFGEKMDSPDATKLPVHLAVALLKNGRGEIDINLPVSGTLSDPQFSIGGIVFRLFMNLIAKAVTSPFALLSSAFGGGEELAYAEFTPGLATLTPATQTRLDTLTKALKDRPALRLDITGWVDPQADLEGIREAILSRKIRAMKRKDASNQNDDAESDDLNVPEADKAHYLERIYKDEKFAKPRNLIGFAKSLPPNEMEKLILTNMKVTPEQMRALANQRAANVRDYLEQKGEIAPERLFLIAPKLTAEEIKDKGSASRVNFALK</sequence>
<dbReference type="PANTHER" id="PTHR30441">
    <property type="entry name" value="DUF748 DOMAIN-CONTAINING PROTEIN"/>
    <property type="match status" value="1"/>
</dbReference>
<dbReference type="InterPro" id="IPR008023">
    <property type="entry name" value="DUF748"/>
</dbReference>
<evidence type="ECO:0000313" key="3">
    <source>
        <dbReference type="EMBL" id="MFC3107187.1"/>
    </source>
</evidence>
<dbReference type="PANTHER" id="PTHR30441:SF8">
    <property type="entry name" value="DUF748 DOMAIN-CONTAINING PROTEIN"/>
    <property type="match status" value="1"/>
</dbReference>
<evidence type="ECO:0000256" key="1">
    <source>
        <dbReference type="SAM" id="MobiDB-lite"/>
    </source>
</evidence>
<accession>A0ABV7F021</accession>
<evidence type="ECO:0000256" key="2">
    <source>
        <dbReference type="SAM" id="Phobius"/>
    </source>
</evidence>
<dbReference type="InterPro" id="IPR036737">
    <property type="entry name" value="OmpA-like_sf"/>
</dbReference>
<feature type="compositionally biased region" description="Low complexity" evidence="1">
    <location>
        <begin position="344"/>
        <end position="358"/>
    </location>
</feature>
<dbReference type="Gene3D" id="3.30.1330.60">
    <property type="entry name" value="OmpA-like domain"/>
    <property type="match status" value="1"/>
</dbReference>
<gene>
    <name evidence="3" type="ORF">ACFOFO_04270</name>
</gene>